<dbReference type="InterPro" id="IPR000182">
    <property type="entry name" value="GNAT_dom"/>
</dbReference>
<dbReference type="EMBL" id="BQKE01000001">
    <property type="protein sequence ID" value="GJM60011.1"/>
    <property type="molecule type" value="Genomic_DNA"/>
</dbReference>
<feature type="domain" description="N-acetyltransferase" evidence="1">
    <location>
        <begin position="4"/>
        <end position="154"/>
    </location>
</feature>
<name>A0AAN5AK15_9BACT</name>
<evidence type="ECO:0000259" key="1">
    <source>
        <dbReference type="PROSITE" id="PS51186"/>
    </source>
</evidence>
<accession>A0AAN5AK15</accession>
<dbReference type="Gene3D" id="3.40.630.30">
    <property type="match status" value="1"/>
</dbReference>
<sequence length="154" mass="17598">MKIIKVREGNKGIYLHLCQAYEAEFSALTEKLPDESGLFALDTPLTKPFLGLLWYQDQDQVPVGFANIRLGKEYNKVCEFYVIPAVRKKGLGKALAFEIFQSFPGKWDVRQLQAAKQAQQFWRATIGAFTGNNFQESQLNDPDWGEVICQRFQS</sequence>
<gene>
    <name evidence="2" type="ORF">PEDI_05630</name>
</gene>
<evidence type="ECO:0000313" key="2">
    <source>
        <dbReference type="EMBL" id="GJM60011.1"/>
    </source>
</evidence>
<reference evidence="2 3" key="1">
    <citation type="submission" date="2021-12" db="EMBL/GenBank/DDBJ databases">
        <title>Genome sequencing of bacteria with rrn-lacking chromosome and rrn-plasmid.</title>
        <authorList>
            <person name="Anda M."/>
            <person name="Iwasaki W."/>
        </authorList>
    </citation>
    <scope>NUCLEOTIDE SEQUENCE [LARGE SCALE GENOMIC DNA]</scope>
    <source>
        <strain evidence="2 3">NBRC 15940</strain>
    </source>
</reference>
<dbReference type="PROSITE" id="PS51186">
    <property type="entry name" value="GNAT"/>
    <property type="match status" value="1"/>
</dbReference>
<comment type="caution">
    <text evidence="2">The sequence shown here is derived from an EMBL/GenBank/DDBJ whole genome shotgun (WGS) entry which is preliminary data.</text>
</comment>
<dbReference type="CDD" id="cd04301">
    <property type="entry name" value="NAT_SF"/>
    <property type="match status" value="1"/>
</dbReference>
<dbReference type="RefSeq" id="WP_338235899.1">
    <property type="nucleotide sequence ID" value="NZ_BQKE01000001.1"/>
</dbReference>
<dbReference type="AlphaFoldDB" id="A0AAN5AK15"/>
<dbReference type="SUPFAM" id="SSF55729">
    <property type="entry name" value="Acyl-CoA N-acyltransferases (Nat)"/>
    <property type="match status" value="1"/>
</dbReference>
<evidence type="ECO:0000313" key="3">
    <source>
        <dbReference type="Proteomes" id="UP001310022"/>
    </source>
</evidence>
<protein>
    <recommendedName>
        <fullName evidence="1">N-acetyltransferase domain-containing protein</fullName>
    </recommendedName>
</protein>
<dbReference type="GO" id="GO:0016747">
    <property type="term" value="F:acyltransferase activity, transferring groups other than amino-acyl groups"/>
    <property type="evidence" value="ECO:0007669"/>
    <property type="project" value="InterPro"/>
</dbReference>
<dbReference type="InterPro" id="IPR016181">
    <property type="entry name" value="Acyl_CoA_acyltransferase"/>
</dbReference>
<dbReference type="Proteomes" id="UP001310022">
    <property type="component" value="Unassembled WGS sequence"/>
</dbReference>
<organism evidence="2 3">
    <name type="scientific">Persicobacter diffluens</name>
    <dbReference type="NCBI Taxonomy" id="981"/>
    <lineage>
        <taxon>Bacteria</taxon>
        <taxon>Pseudomonadati</taxon>
        <taxon>Bacteroidota</taxon>
        <taxon>Cytophagia</taxon>
        <taxon>Cytophagales</taxon>
        <taxon>Persicobacteraceae</taxon>
        <taxon>Persicobacter</taxon>
    </lineage>
</organism>
<keyword evidence="3" id="KW-1185">Reference proteome</keyword>
<dbReference type="Pfam" id="PF00583">
    <property type="entry name" value="Acetyltransf_1"/>
    <property type="match status" value="1"/>
</dbReference>
<proteinExistence type="predicted"/>